<gene>
    <name evidence="1" type="ORF">C5689_09670</name>
    <name evidence="2" type="ORF">FM996_11900</name>
</gene>
<proteinExistence type="predicted"/>
<dbReference type="Proteomes" id="UP000316781">
    <property type="component" value="Unassembled WGS sequence"/>
</dbReference>
<reference evidence="1" key="2">
    <citation type="submission" date="2018-02" db="EMBL/GenBank/DDBJ databases">
        <authorList>
            <person name="Cohen D.B."/>
            <person name="Kent A.D."/>
        </authorList>
    </citation>
    <scope>NUCLEOTIDE SEQUENCE</scope>
    <source>
        <strain evidence="1">DSM 17706</strain>
    </source>
</reference>
<evidence type="ECO:0000313" key="2">
    <source>
        <dbReference type="EMBL" id="TRL32515.1"/>
    </source>
</evidence>
<protein>
    <submittedName>
        <fullName evidence="1">Uncharacterized protein</fullName>
    </submittedName>
</protein>
<dbReference type="EMBL" id="PUIV01000012">
    <property type="protein sequence ID" value="PWB94017.1"/>
    <property type="molecule type" value="Genomic_DNA"/>
</dbReference>
<keyword evidence="3" id="KW-1185">Reference proteome</keyword>
<organism evidence="1 3">
    <name type="scientific">Methylosinus sporium</name>
    <dbReference type="NCBI Taxonomy" id="428"/>
    <lineage>
        <taxon>Bacteria</taxon>
        <taxon>Pseudomonadati</taxon>
        <taxon>Pseudomonadota</taxon>
        <taxon>Alphaproteobacteria</taxon>
        <taxon>Hyphomicrobiales</taxon>
        <taxon>Methylocystaceae</taxon>
        <taxon>Methylosinus</taxon>
    </lineage>
</organism>
<evidence type="ECO:0000313" key="1">
    <source>
        <dbReference type="EMBL" id="PWB94017.1"/>
    </source>
</evidence>
<name>A0A2U1SQX1_METSR</name>
<reference evidence="1 3" key="1">
    <citation type="journal article" date="2018" name="Appl. Microbiol. Biotechnol.">
        <title>Co-cultivation of the strictly anaerobic methanogen Methanosarcina barkeri with aerobic methanotrophs in an oxygen-limited membrane bioreactor.</title>
        <authorList>
            <person name="In 't Zandt M.H."/>
            <person name="van den Bosch T.J.M."/>
            <person name="Rijkers R."/>
            <person name="van Kessel M.A.H.J."/>
            <person name="Jetten M.S.M."/>
            <person name="Welte C.U."/>
        </authorList>
    </citation>
    <scope>NUCLEOTIDE SEQUENCE [LARGE SCALE GENOMIC DNA]</scope>
    <source>
        <strain evidence="1 3">DSM 17706</strain>
    </source>
</reference>
<evidence type="ECO:0000313" key="3">
    <source>
        <dbReference type="Proteomes" id="UP000245137"/>
    </source>
</evidence>
<sequence length="232" mass="25902">MVFVACSPHPRSGVSTTARLLTDFYLSRLADVEGFDTDPHAPRYHELFPDRTQVIDIAAIRGQISLFDRLLVDDGVPKIVDVWQRSYDRFFKTVKEIGFVEEAHLRGVEPIVLFHVDPSETALASAQSLSASWRDLPMVVVQNEGAAPLGAYAHETLGHYPSTRRFVIGPLDGAVAKTLEQPDVSLSRLLVAPPPEMSIVIRAALKAWIAPIFTQFHSFELRRRLEGAQFLK</sequence>
<dbReference type="AlphaFoldDB" id="A0A2U1SQX1"/>
<evidence type="ECO:0000313" key="4">
    <source>
        <dbReference type="Proteomes" id="UP000316781"/>
    </source>
</evidence>
<reference evidence="2 4" key="3">
    <citation type="submission" date="2019-07" db="EMBL/GenBank/DDBJ databases">
        <title>Ln-dependent methylotrophs.</title>
        <authorList>
            <person name="Tani A."/>
        </authorList>
    </citation>
    <scope>NUCLEOTIDE SEQUENCE [LARGE SCALE GENOMIC DNA]</scope>
    <source>
        <strain evidence="2 4">SM89A</strain>
    </source>
</reference>
<dbReference type="Proteomes" id="UP000245137">
    <property type="component" value="Unassembled WGS sequence"/>
</dbReference>
<accession>A0A2U1SQX1</accession>
<comment type="caution">
    <text evidence="1">The sequence shown here is derived from an EMBL/GenBank/DDBJ whole genome shotgun (WGS) entry which is preliminary data.</text>
</comment>
<dbReference type="EMBL" id="VJMF01000046">
    <property type="protein sequence ID" value="TRL32515.1"/>
    <property type="molecule type" value="Genomic_DNA"/>
</dbReference>
<dbReference type="OrthoDB" id="8438645at2"/>